<proteinExistence type="predicted"/>
<evidence type="ECO:0000313" key="3">
    <source>
        <dbReference type="Proteomes" id="UP000317122"/>
    </source>
</evidence>
<protein>
    <recommendedName>
        <fullName evidence="4">Fe-S protein YdhL (DUF1289 family)</fullName>
    </recommendedName>
</protein>
<reference evidence="2 3" key="1">
    <citation type="journal article" date="2015" name="Stand. Genomic Sci.">
        <title>Genomic Encyclopedia of Bacterial and Archaeal Type Strains, Phase III: the genomes of soil and plant-associated and newly described type strains.</title>
        <authorList>
            <person name="Whitman W.B."/>
            <person name="Woyke T."/>
            <person name="Klenk H.P."/>
            <person name="Zhou Y."/>
            <person name="Lilburn T.G."/>
            <person name="Beck B.J."/>
            <person name="De Vos P."/>
            <person name="Vandamme P."/>
            <person name="Eisen J.A."/>
            <person name="Garrity G."/>
            <person name="Hugenholtz P."/>
            <person name="Kyrpides N.C."/>
        </authorList>
    </citation>
    <scope>NUCLEOTIDE SEQUENCE [LARGE SCALE GENOMIC DNA]</scope>
    <source>
        <strain evidence="2 3">CGMCC 1.2546</strain>
    </source>
</reference>
<name>A0A562PEG0_9HYPH</name>
<dbReference type="PANTHER" id="PTHR35175">
    <property type="entry name" value="DUF1289 DOMAIN-CONTAINING PROTEIN"/>
    <property type="match status" value="1"/>
</dbReference>
<evidence type="ECO:0000256" key="1">
    <source>
        <dbReference type="SAM" id="MobiDB-lite"/>
    </source>
</evidence>
<dbReference type="EMBL" id="VLKT01000002">
    <property type="protein sequence ID" value="TWI42807.1"/>
    <property type="molecule type" value="Genomic_DNA"/>
</dbReference>
<dbReference type="Pfam" id="PF06945">
    <property type="entry name" value="DUF1289"/>
    <property type="match status" value="1"/>
</dbReference>
<comment type="caution">
    <text evidence="2">The sequence shown here is derived from an EMBL/GenBank/DDBJ whole genome shotgun (WGS) entry which is preliminary data.</text>
</comment>
<feature type="region of interest" description="Disordered" evidence="1">
    <location>
        <begin position="74"/>
        <end position="93"/>
    </location>
</feature>
<dbReference type="Proteomes" id="UP000317122">
    <property type="component" value="Unassembled WGS sequence"/>
</dbReference>
<accession>A0A562PEG0</accession>
<evidence type="ECO:0000313" key="2">
    <source>
        <dbReference type="EMBL" id="TWI42807.1"/>
    </source>
</evidence>
<evidence type="ECO:0008006" key="4">
    <source>
        <dbReference type="Google" id="ProtNLM"/>
    </source>
</evidence>
<dbReference type="AlphaFoldDB" id="A0A562PEG0"/>
<organism evidence="2 3">
    <name type="scientific">Mesorhizobium tianshanense</name>
    <dbReference type="NCBI Taxonomy" id="39844"/>
    <lineage>
        <taxon>Bacteria</taxon>
        <taxon>Pseudomonadati</taxon>
        <taxon>Pseudomonadota</taxon>
        <taxon>Alphaproteobacteria</taxon>
        <taxon>Hyphomicrobiales</taxon>
        <taxon>Phyllobacteriaceae</taxon>
        <taxon>Mesorhizobium</taxon>
    </lineage>
</organism>
<dbReference type="InterPro" id="IPR010710">
    <property type="entry name" value="DUF1289"/>
</dbReference>
<keyword evidence="3" id="KW-1185">Reference proteome</keyword>
<dbReference type="PANTHER" id="PTHR35175:SF2">
    <property type="entry name" value="DUF1289 DOMAIN-CONTAINING PROTEIN"/>
    <property type="match status" value="1"/>
</dbReference>
<gene>
    <name evidence="2" type="ORF">IQ26_00571</name>
</gene>
<sequence>MWKRDKGFLTESCENIMTAIDSPCILVCSIDMKTGFCFGCGRTREEIGAWIDMAPEVRRNVMAELPARLETVERRPRRETRRTRLAHERDALS</sequence>